<evidence type="ECO:0000313" key="5">
    <source>
        <dbReference type="EMBL" id="OMJ90310.1"/>
    </source>
</evidence>
<evidence type="ECO:0000259" key="4">
    <source>
        <dbReference type="Pfam" id="PF00097"/>
    </source>
</evidence>
<dbReference type="GO" id="GO:0008270">
    <property type="term" value="F:zinc ion binding"/>
    <property type="evidence" value="ECO:0007669"/>
    <property type="project" value="UniProtKB-KW"/>
</dbReference>
<dbReference type="CDD" id="cd20335">
    <property type="entry name" value="BRcat_RBR"/>
    <property type="match status" value="1"/>
</dbReference>
<dbReference type="PROSITE" id="PS00518">
    <property type="entry name" value="ZF_RING_1"/>
    <property type="match status" value="1"/>
</dbReference>
<keyword evidence="1" id="KW-0479">Metal-binding</keyword>
<dbReference type="InterPro" id="IPR018957">
    <property type="entry name" value="Znf_C3HC4_RING-type"/>
</dbReference>
<dbReference type="Pfam" id="PF00097">
    <property type="entry name" value="zf-C3HC4"/>
    <property type="match status" value="1"/>
</dbReference>
<gene>
    <name evidence="5" type="ORF">SteCoe_7333</name>
</gene>
<dbReference type="AlphaFoldDB" id="A0A1R2CMZ2"/>
<dbReference type="SUPFAM" id="SSF57850">
    <property type="entry name" value="RING/U-box"/>
    <property type="match status" value="1"/>
</dbReference>
<sequence length="464" mass="54534">MQPNQTISLKDELAIILSNAVNDKTSDPNTYIQNLYTFFNQNTARLKFFTINVNLGKIVQYGQCFGYCYDNPGNKHKIPELSYIGNHQDHTFCEECLKKWVKENFELNPRNPIYCPACARYNRYEISCSEIDISKYLNKTIYEVQQIRNNFIDTNLYGYCFSCNTIIEKASTYRFKCSHHVCDVCIKGQLQKTLDSYYDYMMSGNDVSQMYFEYRCPCNSEFSNDNPYSKQLLQFIGGIDIPQYYKDFVLRYQHFFSNEVLLVRCQNCFIVYEKAIENVCSECRWCINCNRPLHPGLDCQNANISKNNIYDLSKPILRPRPEDNQNIVNLFGSLAHYINETFGCVKQITRVWEVQNEYMNYQFGFTQNKKGAFSNTYTLEEAKNILDNGFPLNEKNLIEFPTKLNYRPEAKYLFQVDLMYEKLENIDPDTQNNLPGQRVLTNFMNKLLINSNEGIRINHLLEIE</sequence>
<name>A0A1R2CMZ2_9CILI</name>
<evidence type="ECO:0000313" key="6">
    <source>
        <dbReference type="Proteomes" id="UP000187209"/>
    </source>
</evidence>
<keyword evidence="2" id="KW-0863">Zinc-finger</keyword>
<dbReference type="Proteomes" id="UP000187209">
    <property type="component" value="Unassembled WGS sequence"/>
</dbReference>
<reference evidence="5 6" key="1">
    <citation type="submission" date="2016-11" db="EMBL/GenBank/DDBJ databases">
        <title>The macronuclear genome of Stentor coeruleus: a giant cell with tiny introns.</title>
        <authorList>
            <person name="Slabodnick M."/>
            <person name="Ruby J.G."/>
            <person name="Reiff S.B."/>
            <person name="Swart E.C."/>
            <person name="Gosai S."/>
            <person name="Prabakaran S."/>
            <person name="Witkowska E."/>
            <person name="Larue G.E."/>
            <person name="Fisher S."/>
            <person name="Freeman R.M."/>
            <person name="Gunawardena J."/>
            <person name="Chu W."/>
            <person name="Stover N.A."/>
            <person name="Gregory B.D."/>
            <person name="Nowacki M."/>
            <person name="Derisi J."/>
            <person name="Roy S.W."/>
            <person name="Marshall W.F."/>
            <person name="Sood P."/>
        </authorList>
    </citation>
    <scope>NUCLEOTIDE SEQUENCE [LARGE SCALE GENOMIC DNA]</scope>
    <source>
        <strain evidence="5">WM001</strain>
    </source>
</reference>
<evidence type="ECO:0000256" key="1">
    <source>
        <dbReference type="ARBA" id="ARBA00022723"/>
    </source>
</evidence>
<evidence type="ECO:0000256" key="3">
    <source>
        <dbReference type="ARBA" id="ARBA00022833"/>
    </source>
</evidence>
<accession>A0A1R2CMZ2</accession>
<keyword evidence="6" id="KW-1185">Reference proteome</keyword>
<evidence type="ECO:0000256" key="2">
    <source>
        <dbReference type="ARBA" id="ARBA00022771"/>
    </source>
</evidence>
<keyword evidence="3" id="KW-0862">Zinc</keyword>
<protein>
    <recommendedName>
        <fullName evidence="4">Zinc finger C3HC4 RING-type domain-containing protein</fullName>
    </recommendedName>
</protein>
<dbReference type="InterPro" id="IPR017907">
    <property type="entry name" value="Znf_RING_CS"/>
</dbReference>
<dbReference type="EMBL" id="MPUH01000105">
    <property type="protein sequence ID" value="OMJ90310.1"/>
    <property type="molecule type" value="Genomic_DNA"/>
</dbReference>
<proteinExistence type="predicted"/>
<organism evidence="5 6">
    <name type="scientific">Stentor coeruleus</name>
    <dbReference type="NCBI Taxonomy" id="5963"/>
    <lineage>
        <taxon>Eukaryota</taxon>
        <taxon>Sar</taxon>
        <taxon>Alveolata</taxon>
        <taxon>Ciliophora</taxon>
        <taxon>Postciliodesmatophora</taxon>
        <taxon>Heterotrichea</taxon>
        <taxon>Heterotrichida</taxon>
        <taxon>Stentoridae</taxon>
        <taxon>Stentor</taxon>
    </lineage>
</organism>
<comment type="caution">
    <text evidence="5">The sequence shown here is derived from an EMBL/GenBank/DDBJ whole genome shotgun (WGS) entry which is preliminary data.</text>
</comment>
<feature type="domain" description="Zinc finger C3HC4 RING-type" evidence="4">
    <location>
        <begin position="89"/>
        <end position="118"/>
    </location>
</feature>